<reference evidence="2 3" key="1">
    <citation type="journal article" date="2011" name="Stand. Genomic Sci.">
        <title>Complete genome sequence of Thermomonospora curvata type strain (B9).</title>
        <authorList>
            <person name="Chertkov O."/>
            <person name="Sikorski J."/>
            <person name="Nolan M."/>
            <person name="Lapidus A."/>
            <person name="Lucas S."/>
            <person name="Del Rio T.G."/>
            <person name="Tice H."/>
            <person name="Cheng J.F."/>
            <person name="Goodwin L."/>
            <person name="Pitluck S."/>
            <person name="Liolios K."/>
            <person name="Ivanova N."/>
            <person name="Mavromatis K."/>
            <person name="Mikhailova N."/>
            <person name="Ovchinnikova G."/>
            <person name="Pati A."/>
            <person name="Chen A."/>
            <person name="Palaniappan K."/>
            <person name="Djao O.D."/>
            <person name="Land M."/>
            <person name="Hauser L."/>
            <person name="Chang Y.J."/>
            <person name="Jeffries C.D."/>
            <person name="Brettin T."/>
            <person name="Han C."/>
            <person name="Detter J.C."/>
            <person name="Rohde M."/>
            <person name="Goker M."/>
            <person name="Woyke T."/>
            <person name="Bristow J."/>
            <person name="Eisen J.A."/>
            <person name="Markowitz V."/>
            <person name="Hugenholtz P."/>
            <person name="Klenk H.P."/>
            <person name="Kyrpides N.C."/>
        </authorList>
    </citation>
    <scope>NUCLEOTIDE SEQUENCE [LARGE SCALE GENOMIC DNA]</scope>
    <source>
        <strain evidence="3">ATCC 19995 / DSM 43183 / JCM 3096 / KCTC 9072 / NBRC 15933 / NCIMB 10081 / Henssen B9</strain>
    </source>
</reference>
<dbReference type="SUPFAM" id="SSF57850">
    <property type="entry name" value="RING/U-box"/>
    <property type="match status" value="1"/>
</dbReference>
<dbReference type="eggNOG" id="COG0025">
    <property type="taxonomic scope" value="Bacteria"/>
</dbReference>
<dbReference type="EMBL" id="CP001738">
    <property type="protein sequence ID" value="ACY98177.1"/>
    <property type="molecule type" value="Genomic_DNA"/>
</dbReference>
<dbReference type="Pfam" id="PF02148">
    <property type="entry name" value="zf-UBP"/>
    <property type="match status" value="1"/>
</dbReference>
<evidence type="ECO:0000313" key="3">
    <source>
        <dbReference type="Proteomes" id="UP000001918"/>
    </source>
</evidence>
<proteinExistence type="predicted"/>
<organism evidence="2 3">
    <name type="scientific">Thermomonospora curvata (strain ATCC 19995 / DSM 43183 / JCM 3096 / KCTC 9072 / NBRC 15933 / NCIMB 10081 / Henssen B9)</name>
    <dbReference type="NCBI Taxonomy" id="471852"/>
    <lineage>
        <taxon>Bacteria</taxon>
        <taxon>Bacillati</taxon>
        <taxon>Actinomycetota</taxon>
        <taxon>Actinomycetes</taxon>
        <taxon>Streptosporangiales</taxon>
        <taxon>Thermomonosporaceae</taxon>
        <taxon>Thermomonospora</taxon>
    </lineage>
</organism>
<sequence>MNGCEHVRDLPVPQVEPRTPQGCEECLAEGTRWVHLRLCLTCGHVGCCDSSPRRHASGHFAATGHPVIRSFQPGEDWRWCFVDERIV</sequence>
<accession>D1A508</accession>
<keyword evidence="3" id="KW-1185">Reference proteome</keyword>
<dbReference type="GO" id="GO:0008270">
    <property type="term" value="F:zinc ion binding"/>
    <property type="evidence" value="ECO:0007669"/>
    <property type="project" value="InterPro"/>
</dbReference>
<feature type="domain" description="UBP-type" evidence="1">
    <location>
        <begin position="2"/>
        <end position="87"/>
    </location>
</feature>
<evidence type="ECO:0000259" key="1">
    <source>
        <dbReference type="PROSITE" id="PS50271"/>
    </source>
</evidence>
<dbReference type="PROSITE" id="PS50271">
    <property type="entry name" value="ZF_UBP"/>
    <property type="match status" value="1"/>
</dbReference>
<dbReference type="Proteomes" id="UP000001918">
    <property type="component" value="Chromosome"/>
</dbReference>
<dbReference type="InterPro" id="IPR013083">
    <property type="entry name" value="Znf_RING/FYVE/PHD"/>
</dbReference>
<dbReference type="AlphaFoldDB" id="D1A508"/>
<dbReference type="RefSeq" id="WP_012852961.1">
    <property type="nucleotide sequence ID" value="NC_013510.1"/>
</dbReference>
<dbReference type="KEGG" id="tcu:Tcur_2623"/>
<dbReference type="InterPro" id="IPR001607">
    <property type="entry name" value="Znf_UBP"/>
</dbReference>
<protein>
    <submittedName>
        <fullName evidence="2">Zinc finger, UBP-type</fullName>
    </submittedName>
</protein>
<dbReference type="Gene3D" id="3.30.40.10">
    <property type="entry name" value="Zinc/RING finger domain, C3HC4 (zinc finger)"/>
    <property type="match status" value="1"/>
</dbReference>
<dbReference type="HOGENOM" id="CLU_163943_1_0_11"/>
<evidence type="ECO:0000313" key="2">
    <source>
        <dbReference type="EMBL" id="ACY98177.1"/>
    </source>
</evidence>
<dbReference type="STRING" id="471852.Tcur_2623"/>
<gene>
    <name evidence="2" type="ordered locus">Tcur_2623</name>
</gene>
<name>D1A508_THECD</name>